<evidence type="ECO:0000313" key="3">
    <source>
        <dbReference type="Proteomes" id="UP000000775"/>
    </source>
</evidence>
<dbReference type="AlphaFoldDB" id="Q17XC8"/>
<dbReference type="KEGG" id="hac:Hac_0623"/>
<dbReference type="GeneID" id="91961834"/>
<name>Q17XC8_HELAH</name>
<dbReference type="EMBL" id="AM260522">
    <property type="protein sequence ID" value="CAJ99432.1"/>
    <property type="molecule type" value="Genomic_DNA"/>
</dbReference>
<dbReference type="BioCyc" id="HACI382638:HAC_RS07965-MONOMER"/>
<evidence type="ECO:0000313" key="1">
    <source>
        <dbReference type="EMBL" id="CAJ99432.1"/>
    </source>
</evidence>
<protein>
    <submittedName>
        <fullName evidence="2">Uncharacterized protein</fullName>
    </submittedName>
</protein>
<dbReference type="KEGG" id="hac:Hac_0921"/>
<dbReference type="BioCyc" id="HACI382638:HAC_RS07900-MONOMER"/>
<accession>Q17XC8</accession>
<sequence>MYKHLLNDECGCLSANRELKLSLWQDYGFDTAIDMIVDYYSGSVDAIFSQYLMSEAENVQRNKELEADIKKLYPKIGYLKANGVYLGSKEPSFLIYALQESADLLTTIRGFGYKHKQDSVLHSRNERAWLYFTTPLKFAFFE</sequence>
<dbReference type="RefSeq" id="WP_011577546.1">
    <property type="nucleotide sequence ID" value="NC_008229.1"/>
</dbReference>
<organism evidence="2 3">
    <name type="scientific">Helicobacter acinonychis (strain Sheeba)</name>
    <dbReference type="NCBI Taxonomy" id="382638"/>
    <lineage>
        <taxon>Bacteria</taxon>
        <taxon>Pseudomonadati</taxon>
        <taxon>Campylobacterota</taxon>
        <taxon>Epsilonproteobacteria</taxon>
        <taxon>Campylobacterales</taxon>
        <taxon>Helicobacteraceae</taxon>
        <taxon>Helicobacter</taxon>
    </lineage>
</organism>
<dbReference type="EMBL" id="AM260522">
    <property type="protein sequence ID" value="CAJ99698.1"/>
    <property type="molecule type" value="Genomic_DNA"/>
</dbReference>
<proteinExistence type="predicted"/>
<gene>
    <name evidence="1" type="ordered locus">Hac_0623</name>
    <name evidence="2" type="ordered locus">Hac_0921</name>
</gene>
<dbReference type="HOGENOM" id="CLU_151230_0_0_7"/>
<evidence type="ECO:0000313" key="2">
    <source>
        <dbReference type="EMBL" id="CAJ99698.1"/>
    </source>
</evidence>
<reference evidence="2 3" key="1">
    <citation type="journal article" date="2006" name="PLoS Genet.">
        <title>Who ate whom? Adaptive Helicobacter genomic changes that accompanied a host jump from early humans to large felines.</title>
        <authorList>
            <person name="Eppinger M."/>
            <person name="Baar C."/>
            <person name="Linz B."/>
            <person name="Raddatz G."/>
            <person name="Lanz C."/>
            <person name="Keller H."/>
            <person name="Morelli G."/>
            <person name="Gressmann H."/>
            <person name="Achtman M."/>
            <person name="Schuster S.C."/>
        </authorList>
    </citation>
    <scope>NUCLEOTIDE SEQUENCE [LARGE SCALE GENOMIC DNA]</scope>
    <source>
        <strain evidence="2 3">Sheeba</strain>
    </source>
</reference>
<dbReference type="Proteomes" id="UP000000775">
    <property type="component" value="Chromosome"/>
</dbReference>
<keyword evidence="3" id="KW-1185">Reference proteome</keyword>
<dbReference type="STRING" id="382638.Hac_0623"/>